<keyword evidence="1" id="KW-0732">Signal</keyword>
<dbReference type="AlphaFoldDB" id="A0A8H5HDR9"/>
<proteinExistence type="predicted"/>
<reference evidence="2 3" key="1">
    <citation type="journal article" date="2020" name="ISME J.">
        <title>Uncovering the hidden diversity of litter-decomposition mechanisms in mushroom-forming fungi.</title>
        <authorList>
            <person name="Floudas D."/>
            <person name="Bentzer J."/>
            <person name="Ahren D."/>
            <person name="Johansson T."/>
            <person name="Persson P."/>
            <person name="Tunlid A."/>
        </authorList>
    </citation>
    <scope>NUCLEOTIDE SEQUENCE [LARGE SCALE GENOMIC DNA]</scope>
    <source>
        <strain evidence="2 3">CBS 406.79</strain>
    </source>
</reference>
<evidence type="ECO:0000256" key="1">
    <source>
        <dbReference type="SAM" id="SignalP"/>
    </source>
</evidence>
<feature type="chain" id="PRO_5034695023" evidence="1">
    <location>
        <begin position="22"/>
        <end position="161"/>
    </location>
</feature>
<sequence>MFNPIIPVVATLFLLASPAFATPIFGTSDVKELPNRKNMPQMVFTISLYANSDCSGPYLAQVVSGYLNEGKEEHVLPDSKHFMCVEMVTAWKQPCKFNLIDFVPDSQSSPSNGLSFVNGWPKGKYPIHGKANGVEINCAKRREEPKKSGAPITHWRWTSNF</sequence>
<name>A0A8H5HDR9_9AGAR</name>
<evidence type="ECO:0000313" key="3">
    <source>
        <dbReference type="Proteomes" id="UP000518752"/>
    </source>
</evidence>
<dbReference type="OrthoDB" id="10455917at2759"/>
<dbReference type="Proteomes" id="UP000518752">
    <property type="component" value="Unassembled WGS sequence"/>
</dbReference>
<evidence type="ECO:0000313" key="2">
    <source>
        <dbReference type="EMBL" id="KAF5381423.1"/>
    </source>
</evidence>
<gene>
    <name evidence="2" type="ORF">D9757_009057</name>
</gene>
<dbReference type="EMBL" id="JAACJN010000058">
    <property type="protein sequence ID" value="KAF5381423.1"/>
    <property type="molecule type" value="Genomic_DNA"/>
</dbReference>
<comment type="caution">
    <text evidence="2">The sequence shown here is derived from an EMBL/GenBank/DDBJ whole genome shotgun (WGS) entry which is preliminary data.</text>
</comment>
<organism evidence="2 3">
    <name type="scientific">Collybiopsis confluens</name>
    <dbReference type="NCBI Taxonomy" id="2823264"/>
    <lineage>
        <taxon>Eukaryota</taxon>
        <taxon>Fungi</taxon>
        <taxon>Dikarya</taxon>
        <taxon>Basidiomycota</taxon>
        <taxon>Agaricomycotina</taxon>
        <taxon>Agaricomycetes</taxon>
        <taxon>Agaricomycetidae</taxon>
        <taxon>Agaricales</taxon>
        <taxon>Marasmiineae</taxon>
        <taxon>Omphalotaceae</taxon>
        <taxon>Collybiopsis</taxon>
    </lineage>
</organism>
<keyword evidence="3" id="KW-1185">Reference proteome</keyword>
<accession>A0A8H5HDR9</accession>
<feature type="signal peptide" evidence="1">
    <location>
        <begin position="1"/>
        <end position="21"/>
    </location>
</feature>
<protein>
    <submittedName>
        <fullName evidence="2">Uncharacterized protein</fullName>
    </submittedName>
</protein>